<keyword evidence="2" id="KW-1185">Reference proteome</keyword>
<organism evidence="1 2">
    <name type="scientific">Eumeta variegata</name>
    <name type="common">Bagworm moth</name>
    <name type="synonym">Eumeta japonica</name>
    <dbReference type="NCBI Taxonomy" id="151549"/>
    <lineage>
        <taxon>Eukaryota</taxon>
        <taxon>Metazoa</taxon>
        <taxon>Ecdysozoa</taxon>
        <taxon>Arthropoda</taxon>
        <taxon>Hexapoda</taxon>
        <taxon>Insecta</taxon>
        <taxon>Pterygota</taxon>
        <taxon>Neoptera</taxon>
        <taxon>Endopterygota</taxon>
        <taxon>Lepidoptera</taxon>
        <taxon>Glossata</taxon>
        <taxon>Ditrysia</taxon>
        <taxon>Tineoidea</taxon>
        <taxon>Psychidae</taxon>
        <taxon>Oiketicinae</taxon>
        <taxon>Eumeta</taxon>
    </lineage>
</organism>
<dbReference type="EMBL" id="BGZK01002556">
    <property type="protein sequence ID" value="GBP94853.1"/>
    <property type="molecule type" value="Genomic_DNA"/>
</dbReference>
<protein>
    <submittedName>
        <fullName evidence="1">Uncharacterized protein</fullName>
    </submittedName>
</protein>
<reference evidence="1 2" key="1">
    <citation type="journal article" date="2019" name="Commun. Biol.">
        <title>The bagworm genome reveals a unique fibroin gene that provides high tensile strength.</title>
        <authorList>
            <person name="Kono N."/>
            <person name="Nakamura H."/>
            <person name="Ohtoshi R."/>
            <person name="Tomita M."/>
            <person name="Numata K."/>
            <person name="Arakawa K."/>
        </authorList>
    </citation>
    <scope>NUCLEOTIDE SEQUENCE [LARGE SCALE GENOMIC DNA]</scope>
</reference>
<evidence type="ECO:0000313" key="1">
    <source>
        <dbReference type="EMBL" id="GBP94853.1"/>
    </source>
</evidence>
<proteinExistence type="predicted"/>
<dbReference type="Proteomes" id="UP000299102">
    <property type="component" value="Unassembled WGS sequence"/>
</dbReference>
<dbReference type="AlphaFoldDB" id="A0A4C2A6E1"/>
<dbReference type="OrthoDB" id="411823at2759"/>
<sequence length="116" mass="13151">MILAGLLHWTSEYGKKEALYKAKRIIDGLSSTEKLEKDIANTERPHPAKAMSIEYELIDESDPDPWKNCRPANLHDGSKINGRVGAAITWWTNDTESEYQTSVYILHAQYIAVYAP</sequence>
<evidence type="ECO:0000313" key="2">
    <source>
        <dbReference type="Proteomes" id="UP000299102"/>
    </source>
</evidence>
<name>A0A4C2A6E1_EUMVA</name>
<accession>A0A4C2A6E1</accession>
<gene>
    <name evidence="1" type="ORF">EVAR_85873_1</name>
</gene>
<comment type="caution">
    <text evidence="1">The sequence shown here is derived from an EMBL/GenBank/DDBJ whole genome shotgun (WGS) entry which is preliminary data.</text>
</comment>